<dbReference type="Pfam" id="PF02585">
    <property type="entry name" value="PIG-L"/>
    <property type="match status" value="1"/>
</dbReference>
<dbReference type="InterPro" id="IPR017810">
    <property type="entry name" value="Mycothiol_biosynthesis_MshB"/>
</dbReference>
<dbReference type="NCBIfam" id="TIGR03445">
    <property type="entry name" value="mycothiol_MshB"/>
    <property type="match status" value="1"/>
</dbReference>
<dbReference type="HAMAP" id="MF_01696">
    <property type="entry name" value="MshB"/>
    <property type="match status" value="1"/>
</dbReference>
<accession>A0A255H4H2</accession>
<dbReference type="RefSeq" id="WP_094363588.1">
    <property type="nucleotide sequence ID" value="NZ_NMVQ01000011.1"/>
</dbReference>
<dbReference type="AlphaFoldDB" id="A0A255H4H2"/>
<comment type="caution">
    <text evidence="5">The sequence shown here is derived from an EMBL/GenBank/DDBJ whole genome shotgun (WGS) entry which is preliminary data.</text>
</comment>
<dbReference type="OrthoDB" id="158614at2"/>
<evidence type="ECO:0000313" key="5">
    <source>
        <dbReference type="EMBL" id="OYO22432.1"/>
    </source>
</evidence>
<feature type="binding site" evidence="4">
    <location>
        <position position="166"/>
    </location>
    <ligand>
        <name>Zn(2+)</name>
        <dbReference type="ChEBI" id="CHEBI:29105"/>
    </ligand>
</feature>
<dbReference type="GO" id="GO:0008270">
    <property type="term" value="F:zinc ion binding"/>
    <property type="evidence" value="ECO:0007669"/>
    <property type="project" value="UniProtKB-UniRule"/>
</dbReference>
<evidence type="ECO:0000256" key="3">
    <source>
        <dbReference type="ARBA" id="ARBA00022833"/>
    </source>
</evidence>
<feature type="binding site" evidence="4">
    <location>
        <position position="24"/>
    </location>
    <ligand>
        <name>Zn(2+)</name>
        <dbReference type="ChEBI" id="CHEBI:29105"/>
    </ligand>
</feature>
<proteinExistence type="inferred from homology"/>
<protein>
    <recommendedName>
        <fullName evidence="4">1D-myo-inositol 2-acetamido-2-deoxy-alpha-D-glucopyranoside deacetylase</fullName>
        <shortName evidence="4">GlcNAc-Ins deacetylase</shortName>
        <ecNumber evidence="4">3.5.1.103</ecNumber>
    </recommendedName>
    <alternativeName>
        <fullName evidence="4">N-acetyl-1-D-myo-inositol-2-amino-2-deoxy-alpha-D-glucopyranoside deacetylase</fullName>
    </alternativeName>
</protein>
<keyword evidence="2 4" id="KW-0378">Hydrolase</keyword>
<comment type="catalytic activity">
    <reaction evidence="4">
        <text>1D-myo-inositol 2-acetamido-2-deoxy-alpha-D-glucopyranoside + H2O = 1D-myo-inositol 2-amino-2-deoxy-alpha-D-glucopyranoside + acetate</text>
        <dbReference type="Rhea" id="RHEA:26180"/>
        <dbReference type="ChEBI" id="CHEBI:15377"/>
        <dbReference type="ChEBI" id="CHEBI:30089"/>
        <dbReference type="ChEBI" id="CHEBI:52442"/>
        <dbReference type="ChEBI" id="CHEBI:58886"/>
        <dbReference type="EC" id="3.5.1.103"/>
    </reaction>
</comment>
<organism evidence="5 6">
    <name type="scientific">Enemella dayhoffiae</name>
    <dbReference type="NCBI Taxonomy" id="2016507"/>
    <lineage>
        <taxon>Bacteria</taxon>
        <taxon>Bacillati</taxon>
        <taxon>Actinomycetota</taxon>
        <taxon>Actinomycetes</taxon>
        <taxon>Propionibacteriales</taxon>
        <taxon>Propionibacteriaceae</taxon>
        <taxon>Enemella</taxon>
    </lineage>
</organism>
<evidence type="ECO:0000256" key="2">
    <source>
        <dbReference type="ARBA" id="ARBA00022801"/>
    </source>
</evidence>
<keyword evidence="3 4" id="KW-0862">Zinc</keyword>
<evidence type="ECO:0000313" key="6">
    <source>
        <dbReference type="Proteomes" id="UP000216311"/>
    </source>
</evidence>
<dbReference type="PANTHER" id="PTHR12993">
    <property type="entry name" value="N-ACETYLGLUCOSAMINYL-PHOSPHATIDYLINOSITOL DE-N-ACETYLASE-RELATED"/>
    <property type="match status" value="1"/>
</dbReference>
<dbReference type="GO" id="GO:0010125">
    <property type="term" value="P:mycothiol biosynthetic process"/>
    <property type="evidence" value="ECO:0007669"/>
    <property type="project" value="UniProtKB-UniRule"/>
</dbReference>
<dbReference type="PANTHER" id="PTHR12993:SF26">
    <property type="entry name" value="1D-MYO-INOSITOL 2-ACETAMIDO-2-DEOXY-ALPHA-D-GLUCOPYRANOSIDE DEACETYLASE"/>
    <property type="match status" value="1"/>
</dbReference>
<feature type="binding site" evidence="4">
    <location>
        <position position="27"/>
    </location>
    <ligand>
        <name>Zn(2+)</name>
        <dbReference type="ChEBI" id="CHEBI:29105"/>
    </ligand>
</feature>
<dbReference type="InterPro" id="IPR003737">
    <property type="entry name" value="GlcNAc_PI_deacetylase-related"/>
</dbReference>
<comment type="function">
    <text evidence="4">Catalyzes the deacetylation of 1D-myo-inositol 2-acetamido-2-deoxy-alpha-D-glucopyranoside (GlcNAc-Ins) in the mycothiol biosynthesis pathway.</text>
</comment>
<dbReference type="SUPFAM" id="SSF102588">
    <property type="entry name" value="LmbE-like"/>
    <property type="match status" value="1"/>
</dbReference>
<evidence type="ECO:0000256" key="4">
    <source>
        <dbReference type="HAMAP-Rule" id="MF_01696"/>
    </source>
</evidence>
<dbReference type="Gene3D" id="3.40.50.10320">
    <property type="entry name" value="LmbE-like"/>
    <property type="match status" value="1"/>
</dbReference>
<evidence type="ECO:0000256" key="1">
    <source>
        <dbReference type="ARBA" id="ARBA00022723"/>
    </source>
</evidence>
<comment type="similarity">
    <text evidence="4">Belongs to the MshB deacetylase family.</text>
</comment>
<name>A0A255H4H2_9ACTN</name>
<sequence length="311" mass="34184">MTDAKLHDPPSTANPYRLLLVHAHPDDEVTTTGITMARAARDGAAVTLVTCTLGEEGEIVVDELKHLAADRDGGLGEYRIGELSAALAELGVQDHLRLGGDGKYRDSGMTTDENGRVLPADVLHDDCFWRADLREAATDLVPVIRDRRPHVLITYDDYGNYGHPDHIQAHRVAMYAAQLAAVGAYRPDLGEPWRIRRILWSTMSETWLREGLRQLRAAGDTEAWGGMDPEGPMPPMVRPDDQIAITVQDPELVPNKLAAFRAHATQISFDSPFFAMADLFPQAWATEWFVYAGGEAPPHGADDVFAGLARD</sequence>
<gene>
    <name evidence="4 5" type="primary">mshB</name>
    <name evidence="5" type="ORF">CGZ93_07815</name>
</gene>
<dbReference type="EMBL" id="NMVQ01000011">
    <property type="protein sequence ID" value="OYO22432.1"/>
    <property type="molecule type" value="Genomic_DNA"/>
</dbReference>
<dbReference type="InterPro" id="IPR024078">
    <property type="entry name" value="LmbE-like_dom_sf"/>
</dbReference>
<dbReference type="GO" id="GO:0035595">
    <property type="term" value="F:N-acetylglucosaminylinositol deacetylase activity"/>
    <property type="evidence" value="ECO:0007669"/>
    <property type="project" value="UniProtKB-EC"/>
</dbReference>
<keyword evidence="6" id="KW-1185">Reference proteome</keyword>
<keyword evidence="1 4" id="KW-0479">Metal-binding</keyword>
<comment type="cofactor">
    <cofactor evidence="4">
        <name>Zn(2+)</name>
        <dbReference type="ChEBI" id="CHEBI:29105"/>
    </cofactor>
    <text evidence="4">Binds 1 zinc ion per subunit.</text>
</comment>
<dbReference type="EC" id="3.5.1.103" evidence="4"/>
<reference evidence="5 6" key="1">
    <citation type="submission" date="2017-07" db="EMBL/GenBank/DDBJ databases">
        <title>Draft whole genome sequences of clinical Proprionibacteriaceae strains.</title>
        <authorList>
            <person name="Bernier A.-M."/>
            <person name="Bernard K."/>
            <person name="Domingo M.-C."/>
        </authorList>
    </citation>
    <scope>NUCLEOTIDE SEQUENCE [LARGE SCALE GENOMIC DNA]</scope>
    <source>
        <strain evidence="5 6">NML 130396</strain>
    </source>
</reference>
<dbReference type="Proteomes" id="UP000216311">
    <property type="component" value="Unassembled WGS sequence"/>
</dbReference>